<evidence type="ECO:0000313" key="4">
    <source>
        <dbReference type="EMBL" id="KAB1201895.1"/>
    </source>
</evidence>
<dbReference type="GO" id="GO:0035251">
    <property type="term" value="F:UDP-glucosyltransferase activity"/>
    <property type="evidence" value="ECO:0007669"/>
    <property type="project" value="InterPro"/>
</dbReference>
<dbReference type="OrthoDB" id="5835829at2759"/>
<dbReference type="AlphaFoldDB" id="A0A6A1UNB7"/>
<evidence type="ECO:0000256" key="3">
    <source>
        <dbReference type="ARBA" id="ARBA00022679"/>
    </source>
</evidence>
<dbReference type="SUPFAM" id="SSF53756">
    <property type="entry name" value="UDP-Glycosyltransferase/glycogen phosphorylase"/>
    <property type="match status" value="1"/>
</dbReference>
<dbReference type="EMBL" id="RXIC02000026">
    <property type="protein sequence ID" value="KAB1201895.1"/>
    <property type="molecule type" value="Genomic_DNA"/>
</dbReference>
<organism evidence="4 5">
    <name type="scientific">Morella rubra</name>
    <name type="common">Chinese bayberry</name>
    <dbReference type="NCBI Taxonomy" id="262757"/>
    <lineage>
        <taxon>Eukaryota</taxon>
        <taxon>Viridiplantae</taxon>
        <taxon>Streptophyta</taxon>
        <taxon>Embryophyta</taxon>
        <taxon>Tracheophyta</taxon>
        <taxon>Spermatophyta</taxon>
        <taxon>Magnoliopsida</taxon>
        <taxon>eudicotyledons</taxon>
        <taxon>Gunneridae</taxon>
        <taxon>Pentapetalae</taxon>
        <taxon>rosids</taxon>
        <taxon>fabids</taxon>
        <taxon>Fagales</taxon>
        <taxon>Myricaceae</taxon>
        <taxon>Morella</taxon>
    </lineage>
</organism>
<keyword evidence="2" id="KW-0328">Glycosyltransferase</keyword>
<evidence type="ECO:0000313" key="5">
    <source>
        <dbReference type="Proteomes" id="UP000516437"/>
    </source>
</evidence>
<dbReference type="CDD" id="cd03784">
    <property type="entry name" value="GT1_Gtf-like"/>
    <property type="match status" value="1"/>
</dbReference>
<dbReference type="InterPro" id="IPR002213">
    <property type="entry name" value="UDP_glucos_trans"/>
</dbReference>
<dbReference type="Gene3D" id="3.40.50.2000">
    <property type="entry name" value="Glycogen Phosphorylase B"/>
    <property type="match status" value="2"/>
</dbReference>
<evidence type="ECO:0000256" key="2">
    <source>
        <dbReference type="ARBA" id="ARBA00022676"/>
    </source>
</evidence>
<dbReference type="FunFam" id="3.40.50.2000:FF:000088">
    <property type="entry name" value="Glycosyltransferase"/>
    <property type="match status" value="1"/>
</dbReference>
<comment type="caution">
    <text evidence="4">The sequence shown here is derived from an EMBL/GenBank/DDBJ whole genome shotgun (WGS) entry which is preliminary data.</text>
</comment>
<gene>
    <name evidence="4" type="ORF">CJ030_MR8G002347</name>
</gene>
<sequence length="476" mass="53106">MAETKKLHIALFPWLAFGHIIPFLELGKRIARKGHQISFISTPRNIERLPKISPDVLTSITLVKLPLPHVENLPENAESTMDVPHHLVPYLKTAHDGLQESLSDFLQTSAPDWIIHDFAPHWLPPIATKLGIRRVFFSVFNASILCFAGPSKSSTTDAVDPTSTRTEPEHFIVPPKWVPFPTKIAPRLFEAKKLIGNHMEENASGVSDISRYMQAVVGAEALAVKTCSEVEGEWLKLLGQLHDAPVFPVGSLPSPAQERGVDKDGTWGTIVEWLDKREKGSVVYVAFGTEVQPSQEDLNELALGLEQSGFPFFWALRKRSSSVIGGDMAELPEGFEERTRGRGIVWPSWAPQFRILAHESVGGFLNHCGWSSVAEAFQLGRPLIMLPISMDSGLIARLIEERQAGVEVPRNEQDGSFTRDSVTQTLRLVMKDEEGQIYRDKAKEMSAIFGDEDLQDRYAANCVDFLENHRHVVRGL</sequence>
<dbReference type="PANTHER" id="PTHR48049:SF60">
    <property type="entry name" value="UDP-GLYCOSYLTRANSFERASE 91B1"/>
    <property type="match status" value="1"/>
</dbReference>
<reference evidence="4 5" key="1">
    <citation type="journal article" date="2019" name="Plant Biotechnol. J.">
        <title>The red bayberry genome and genetic basis of sex determination.</title>
        <authorList>
            <person name="Jia H.M."/>
            <person name="Jia H.J."/>
            <person name="Cai Q.L."/>
            <person name="Wang Y."/>
            <person name="Zhao H.B."/>
            <person name="Yang W.F."/>
            <person name="Wang G.Y."/>
            <person name="Li Y.H."/>
            <person name="Zhan D.L."/>
            <person name="Shen Y.T."/>
            <person name="Niu Q.F."/>
            <person name="Chang L."/>
            <person name="Qiu J."/>
            <person name="Zhao L."/>
            <person name="Xie H.B."/>
            <person name="Fu W.Y."/>
            <person name="Jin J."/>
            <person name="Li X.W."/>
            <person name="Jiao Y."/>
            <person name="Zhou C.C."/>
            <person name="Tu T."/>
            <person name="Chai C.Y."/>
            <person name="Gao J.L."/>
            <person name="Fan L.J."/>
            <person name="van de Weg E."/>
            <person name="Wang J.Y."/>
            <person name="Gao Z.S."/>
        </authorList>
    </citation>
    <scope>NUCLEOTIDE SEQUENCE [LARGE SCALE GENOMIC DNA]</scope>
    <source>
        <tissue evidence="4">Leaves</tissue>
    </source>
</reference>
<keyword evidence="5" id="KW-1185">Reference proteome</keyword>
<keyword evidence="3 4" id="KW-0808">Transferase</keyword>
<name>A0A6A1UNB7_9ROSI</name>
<dbReference type="Pfam" id="PF00201">
    <property type="entry name" value="UDPGT"/>
    <property type="match status" value="1"/>
</dbReference>
<accession>A0A6A1UNB7</accession>
<dbReference type="Proteomes" id="UP000516437">
    <property type="component" value="Chromosome 8"/>
</dbReference>
<dbReference type="InterPro" id="IPR050481">
    <property type="entry name" value="UDP-glycosyltransf_plant"/>
</dbReference>
<protein>
    <submittedName>
        <fullName evidence="4">Putative UDP-rhamnose:rhamnosyltransferase 1</fullName>
    </submittedName>
</protein>
<dbReference type="PANTHER" id="PTHR48049">
    <property type="entry name" value="GLYCOSYLTRANSFERASE"/>
    <property type="match status" value="1"/>
</dbReference>
<dbReference type="FunFam" id="3.40.50.2000:FF:000037">
    <property type="entry name" value="Glycosyltransferase"/>
    <property type="match status" value="1"/>
</dbReference>
<proteinExistence type="inferred from homology"/>
<comment type="similarity">
    <text evidence="1">Belongs to the UDP-glycosyltransferase family.</text>
</comment>
<evidence type="ECO:0000256" key="1">
    <source>
        <dbReference type="ARBA" id="ARBA00009995"/>
    </source>
</evidence>